<reference evidence="2 3" key="1">
    <citation type="submission" date="2016-10" db="EMBL/GenBank/DDBJ databases">
        <title>Complete Genome Sequence of Peptococcaceae strain DCMF.</title>
        <authorList>
            <person name="Edwards R.J."/>
            <person name="Holland S.I."/>
            <person name="Deshpande N.P."/>
            <person name="Wong Y.K."/>
            <person name="Ertan H."/>
            <person name="Manefield M."/>
            <person name="Russell T.L."/>
            <person name="Lee M.J."/>
        </authorList>
    </citation>
    <scope>NUCLEOTIDE SEQUENCE [LARGE SCALE GENOMIC DNA]</scope>
    <source>
        <strain evidence="2 3">DCMF</strain>
    </source>
</reference>
<gene>
    <name evidence="2" type="ORF">DCMF_09845</name>
</gene>
<dbReference type="PANTHER" id="PTHR43591">
    <property type="entry name" value="METHYLTRANSFERASE"/>
    <property type="match status" value="1"/>
</dbReference>
<proteinExistence type="predicted"/>
<dbReference type="CDD" id="cd02440">
    <property type="entry name" value="AdoMet_MTases"/>
    <property type="match status" value="1"/>
</dbReference>
<dbReference type="InterPro" id="IPR029063">
    <property type="entry name" value="SAM-dependent_MTases_sf"/>
</dbReference>
<dbReference type="InterPro" id="IPR013216">
    <property type="entry name" value="Methyltransf_11"/>
</dbReference>
<dbReference type="PANTHER" id="PTHR43591:SF110">
    <property type="entry name" value="RHODANESE DOMAIN-CONTAINING PROTEIN"/>
    <property type="match status" value="1"/>
</dbReference>
<protein>
    <recommendedName>
        <fullName evidence="1">Methyltransferase type 11 domain-containing protein</fullName>
    </recommendedName>
</protein>
<dbReference type="EMBL" id="CP017634">
    <property type="protein sequence ID" value="ATW25038.1"/>
    <property type="molecule type" value="Genomic_DNA"/>
</dbReference>
<evidence type="ECO:0000313" key="2">
    <source>
        <dbReference type="EMBL" id="ATW25038.1"/>
    </source>
</evidence>
<dbReference type="Pfam" id="PF08241">
    <property type="entry name" value="Methyltransf_11"/>
    <property type="match status" value="1"/>
</dbReference>
<evidence type="ECO:0000313" key="3">
    <source>
        <dbReference type="Proteomes" id="UP000323521"/>
    </source>
</evidence>
<dbReference type="Gene3D" id="3.40.50.150">
    <property type="entry name" value="Vaccinia Virus protein VP39"/>
    <property type="match status" value="1"/>
</dbReference>
<dbReference type="GO" id="GO:0008757">
    <property type="term" value="F:S-adenosylmethionine-dependent methyltransferase activity"/>
    <property type="evidence" value="ECO:0007669"/>
    <property type="project" value="InterPro"/>
</dbReference>
<keyword evidence="3" id="KW-1185">Reference proteome</keyword>
<dbReference type="KEGG" id="fwa:DCMF_09845"/>
<dbReference type="RefSeq" id="WP_214659229.1">
    <property type="nucleotide sequence ID" value="NZ_CP017634.1"/>
</dbReference>
<evidence type="ECO:0000259" key="1">
    <source>
        <dbReference type="Pfam" id="PF08241"/>
    </source>
</evidence>
<feature type="domain" description="Methyltransferase type 11" evidence="1">
    <location>
        <begin position="50"/>
        <end position="145"/>
    </location>
</feature>
<accession>A0A3G1KRF6</accession>
<name>A0A3G1KRF6_FORW1</name>
<sequence length="220" mass="24167">MKSKNIWDFWAVRYENLWVQRTSLGPTRELVIGEIGKLLGTAGREPVHILDAGCGTGQLAEELACAFPGFALQITGLDAAGKMIEEAEGKKIPGAVFLAGDVHNLPFPDGRFDIVTCCHSFPYYQDQMAALRELARVVKPEGALLLVQASANTGYDKFALSLVKLTTGRAFYPSAPETAKMLEQAGLCLWGQKRVPTGFFMPNIILSMGRRRRNHENSSH</sequence>
<organism evidence="2 3">
    <name type="scientific">Formimonas warabiya</name>
    <dbReference type="NCBI Taxonomy" id="1761012"/>
    <lineage>
        <taxon>Bacteria</taxon>
        <taxon>Bacillati</taxon>
        <taxon>Bacillota</taxon>
        <taxon>Clostridia</taxon>
        <taxon>Eubacteriales</taxon>
        <taxon>Peptococcaceae</taxon>
        <taxon>Candidatus Formimonas</taxon>
    </lineage>
</organism>
<dbReference type="AlphaFoldDB" id="A0A3G1KRF6"/>
<dbReference type="Proteomes" id="UP000323521">
    <property type="component" value="Chromosome"/>
</dbReference>
<dbReference type="SUPFAM" id="SSF53335">
    <property type="entry name" value="S-adenosyl-L-methionine-dependent methyltransferases"/>
    <property type="match status" value="1"/>
</dbReference>